<sequence length="592" mass="65445">MSHQGREVRRALSERLAEVIAEFSASLPERDIAEELNRLGDDLRVRTASPADLPGATWVPAGPTPAVLEVEIDNLARFERIWRGVLAESRLCVRVPPGEGRTPGSLRLRGPRSRGACARGTLTLTVRRARLESGTLLLEVERPGLATRLRGEELRRLLGAASEDDAVVTLPECPPALSSSGQRYSVDLATHPFAEVLRRHLDDPTPGYLQVVQAPRTTTFLIAERAVWEVWQAPHPESIALSTLLLRGGQFDAEQLARATARARSRACSLEQALLELKLLSARHLALTRRARILYVLAPDGARWQRGQATFYALDEPPALDPSTRVELGTHLFGRALKALQALAEPELQAQLSRLGAGPFLLREKPGLGRRQLAASPQVTPVVQALLDGPCRPARLRERDLPEPTIAAALLALHHFDLLHTLAPTHRQAASGDEAFEDPEIDALRRLEARVESDDHFAFLDLHWSAYSALVQRAYLKRREQVLSAELSTDLRPLKERLLARLDQAHTALIHPQQRADYRDGLFDALTRQSALATFHADLQTARDQGHLSRALDLAQRILELDPDCASTRALCASMRAAQVQQRTPTSPGRKD</sequence>
<organism evidence="1 2">
    <name type="scientific">Lujinxingia vulgaris</name>
    <dbReference type="NCBI Taxonomy" id="2600176"/>
    <lineage>
        <taxon>Bacteria</taxon>
        <taxon>Deltaproteobacteria</taxon>
        <taxon>Bradymonadales</taxon>
        <taxon>Lujinxingiaceae</taxon>
        <taxon>Lujinxingia</taxon>
    </lineage>
</organism>
<name>A0A5C6X817_9DELT</name>
<dbReference type="Proteomes" id="UP000321046">
    <property type="component" value="Unassembled WGS sequence"/>
</dbReference>
<accession>A0A5C6X817</accession>
<proteinExistence type="predicted"/>
<gene>
    <name evidence="1" type="ORF">FRC96_16945</name>
</gene>
<dbReference type="AlphaFoldDB" id="A0A5C6X817"/>
<reference evidence="1 2" key="1">
    <citation type="submission" date="2019-08" db="EMBL/GenBank/DDBJ databases">
        <title>Bradymonadales sp. TMQ2.</title>
        <authorList>
            <person name="Liang Q."/>
        </authorList>
    </citation>
    <scope>NUCLEOTIDE SEQUENCE [LARGE SCALE GENOMIC DNA]</scope>
    <source>
        <strain evidence="1 2">TMQ2</strain>
    </source>
</reference>
<evidence type="ECO:0000313" key="1">
    <source>
        <dbReference type="EMBL" id="TXD32626.1"/>
    </source>
</evidence>
<evidence type="ECO:0000313" key="2">
    <source>
        <dbReference type="Proteomes" id="UP000321046"/>
    </source>
</evidence>
<comment type="caution">
    <text evidence="1">The sequence shown here is derived from an EMBL/GenBank/DDBJ whole genome shotgun (WGS) entry which is preliminary data.</text>
</comment>
<dbReference type="OrthoDB" id="5487034at2"/>
<dbReference type="RefSeq" id="WP_146976176.1">
    <property type="nucleotide sequence ID" value="NZ_VOSL01000121.1"/>
</dbReference>
<protein>
    <submittedName>
        <fullName evidence="1">Uncharacterized protein</fullName>
    </submittedName>
</protein>
<dbReference type="EMBL" id="VOSL01000121">
    <property type="protein sequence ID" value="TXD32626.1"/>
    <property type="molecule type" value="Genomic_DNA"/>
</dbReference>